<gene>
    <name evidence="2" type="ORF">J8273_2643</name>
</gene>
<feature type="transmembrane region" description="Helical" evidence="1">
    <location>
        <begin position="33"/>
        <end position="54"/>
    </location>
</feature>
<organism evidence="2 3">
    <name type="scientific">Carpediemonas membranifera</name>
    <dbReference type="NCBI Taxonomy" id="201153"/>
    <lineage>
        <taxon>Eukaryota</taxon>
        <taxon>Metamonada</taxon>
        <taxon>Carpediemonas-like organisms</taxon>
        <taxon>Carpediemonas</taxon>
    </lineage>
</organism>
<name>A0A8J6BZP7_9EUKA</name>
<keyword evidence="1" id="KW-0472">Membrane</keyword>
<sequence length="385" mass="42440">MDREIRQEIRQRSKRYNAPIDWLSNMKWSLLRLLVLGSFAAMTCAVILGILFYFNHSYGLVDFGSSSVTADDADINSGYLNITKDMYVWGAYTDSTRLGVTSRTALVKNYNGIATKLADFSVMHGMDNLLVYVGCCEWDGSTFTKGSIPLHDDFVAFNAPFIENGIGVTALVYINDDVEDISSPCLDNIITAIKQFNDANPSSAFSGVHIDQEPSSIVSMAALITTLKASHNIAKMNGIQLSSSSKPRYVTDSLTINGTRSTMLEHLATSVDEVTLLAYYNNAEKVAELVRNAASQDIGPFKIALETGYVNAESTETFYDQIRSIPSSWFNTFAGVRSSVESAVGCSVEETSCAVDKFVIHDFVQYWEAIYGTEPYTDDADHGWL</sequence>
<dbReference type="AlphaFoldDB" id="A0A8J6BZP7"/>
<evidence type="ECO:0000313" key="2">
    <source>
        <dbReference type="EMBL" id="KAG9395736.1"/>
    </source>
</evidence>
<reference evidence="2" key="1">
    <citation type="submission" date="2021-05" db="EMBL/GenBank/DDBJ databases">
        <title>A free-living protist that lacks canonical eukaryotic 1 DNA replication and segregation systems.</title>
        <authorList>
            <person name="Salas-Leiva D.E."/>
            <person name="Tromer E.C."/>
            <person name="Curtis B.A."/>
            <person name="Jerlstrom-Hultqvist J."/>
            <person name="Kolisko M."/>
            <person name="Yi Z."/>
            <person name="Salas-Leiva J.S."/>
            <person name="Gallot-Lavallee L."/>
            <person name="Kops G.J.P.L."/>
            <person name="Archibald J.M."/>
            <person name="Simpson A.G.B."/>
            <person name="Roger A.J."/>
        </authorList>
    </citation>
    <scope>NUCLEOTIDE SEQUENCE</scope>
    <source>
        <strain evidence="2">BICM</strain>
    </source>
</reference>
<accession>A0A8J6BZP7</accession>
<keyword evidence="3" id="KW-1185">Reference proteome</keyword>
<keyword evidence="1" id="KW-1133">Transmembrane helix</keyword>
<comment type="caution">
    <text evidence="2">The sequence shown here is derived from an EMBL/GenBank/DDBJ whole genome shotgun (WGS) entry which is preliminary data.</text>
</comment>
<dbReference type="Proteomes" id="UP000717585">
    <property type="component" value="Unassembled WGS sequence"/>
</dbReference>
<dbReference type="EMBL" id="JAHDYR010000008">
    <property type="protein sequence ID" value="KAG9395736.1"/>
    <property type="molecule type" value="Genomic_DNA"/>
</dbReference>
<evidence type="ECO:0000313" key="3">
    <source>
        <dbReference type="Proteomes" id="UP000717585"/>
    </source>
</evidence>
<keyword evidence="1" id="KW-0812">Transmembrane</keyword>
<protein>
    <submittedName>
        <fullName evidence="2">Uncharacterized protein</fullName>
    </submittedName>
</protein>
<evidence type="ECO:0000256" key="1">
    <source>
        <dbReference type="SAM" id="Phobius"/>
    </source>
</evidence>
<proteinExistence type="predicted"/>